<dbReference type="STRING" id="312017.Q23YR0"/>
<dbReference type="EMBL" id="GG662558">
    <property type="protein sequence ID" value="EAS01662.2"/>
    <property type="molecule type" value="Genomic_DNA"/>
</dbReference>
<dbReference type="GO" id="GO:0005634">
    <property type="term" value="C:nucleus"/>
    <property type="evidence" value="ECO:0007669"/>
    <property type="project" value="TreeGrafter"/>
</dbReference>
<keyword evidence="4" id="KW-1185">Reference proteome</keyword>
<dbReference type="GO" id="GO:0005524">
    <property type="term" value="F:ATP binding"/>
    <property type="evidence" value="ECO:0007669"/>
    <property type="project" value="InterPro"/>
</dbReference>
<dbReference type="GO" id="GO:0042555">
    <property type="term" value="C:MCM complex"/>
    <property type="evidence" value="ECO:0007669"/>
    <property type="project" value="TreeGrafter"/>
</dbReference>
<dbReference type="GO" id="GO:0003697">
    <property type="term" value="F:single-stranded DNA binding"/>
    <property type="evidence" value="ECO:0007669"/>
    <property type="project" value="TreeGrafter"/>
</dbReference>
<protein>
    <submittedName>
        <fullName evidence="3">MCM2/3/5 family protein</fullName>
    </submittedName>
</protein>
<gene>
    <name evidence="3" type="ORF">TTHERM_01207610</name>
</gene>
<dbReference type="GeneID" id="7836088"/>
<dbReference type="RefSeq" id="XP_001021907.2">
    <property type="nucleotide sequence ID" value="XM_001021907.3"/>
</dbReference>
<evidence type="ECO:0000313" key="4">
    <source>
        <dbReference type="Proteomes" id="UP000009168"/>
    </source>
</evidence>
<organism evidence="3 4">
    <name type="scientific">Tetrahymena thermophila (strain SB210)</name>
    <dbReference type="NCBI Taxonomy" id="312017"/>
    <lineage>
        <taxon>Eukaryota</taxon>
        <taxon>Sar</taxon>
        <taxon>Alveolata</taxon>
        <taxon>Ciliophora</taxon>
        <taxon>Intramacronucleata</taxon>
        <taxon>Oligohymenophorea</taxon>
        <taxon>Hymenostomatida</taxon>
        <taxon>Tetrahymenina</taxon>
        <taxon>Tetrahymenidae</taxon>
        <taxon>Tetrahymena</taxon>
    </lineage>
</organism>
<accession>Q23YR0</accession>
<dbReference type="InterPro" id="IPR031327">
    <property type="entry name" value="MCM"/>
</dbReference>
<comment type="similarity">
    <text evidence="1">Belongs to the MCM family.</text>
</comment>
<dbReference type="InterPro" id="IPR027417">
    <property type="entry name" value="P-loop_NTPase"/>
</dbReference>
<dbReference type="Proteomes" id="UP000009168">
    <property type="component" value="Unassembled WGS sequence"/>
</dbReference>
<reference evidence="4" key="1">
    <citation type="journal article" date="2006" name="PLoS Biol.">
        <title>Macronuclear genome sequence of the ciliate Tetrahymena thermophila, a model eukaryote.</title>
        <authorList>
            <person name="Eisen J.A."/>
            <person name="Coyne R.S."/>
            <person name="Wu M."/>
            <person name="Wu D."/>
            <person name="Thiagarajan M."/>
            <person name="Wortman J.R."/>
            <person name="Badger J.H."/>
            <person name="Ren Q."/>
            <person name="Amedeo P."/>
            <person name="Jones K.M."/>
            <person name="Tallon L.J."/>
            <person name="Delcher A.L."/>
            <person name="Salzberg S.L."/>
            <person name="Silva J.C."/>
            <person name="Haas B.J."/>
            <person name="Majoros W.H."/>
            <person name="Farzad M."/>
            <person name="Carlton J.M."/>
            <person name="Smith R.K. Jr."/>
            <person name="Garg J."/>
            <person name="Pearlman R.E."/>
            <person name="Karrer K.M."/>
            <person name="Sun L."/>
            <person name="Manning G."/>
            <person name="Elde N.C."/>
            <person name="Turkewitz A.P."/>
            <person name="Asai D.J."/>
            <person name="Wilkes D.E."/>
            <person name="Wang Y."/>
            <person name="Cai H."/>
            <person name="Collins K."/>
            <person name="Stewart B.A."/>
            <person name="Lee S.R."/>
            <person name="Wilamowska K."/>
            <person name="Weinberg Z."/>
            <person name="Ruzzo W.L."/>
            <person name="Wloga D."/>
            <person name="Gaertig J."/>
            <person name="Frankel J."/>
            <person name="Tsao C.-C."/>
            <person name="Gorovsky M.A."/>
            <person name="Keeling P.J."/>
            <person name="Waller R.F."/>
            <person name="Patron N.J."/>
            <person name="Cherry J.M."/>
            <person name="Stover N.A."/>
            <person name="Krieger C.J."/>
            <person name="del Toro C."/>
            <person name="Ryder H.F."/>
            <person name="Williamson S.C."/>
            <person name="Barbeau R.A."/>
            <person name="Hamilton E.P."/>
            <person name="Orias E."/>
        </authorList>
    </citation>
    <scope>NUCLEOTIDE SEQUENCE [LARGE SCALE GENOMIC DNA]</scope>
    <source>
        <strain evidence="4">SB210</strain>
    </source>
</reference>
<sequence>MSFQNKNKPNTSSSFFNNNSFFRGIKIDEATQLNLSISQIPSQMGQSCMLSQDLFLSQKPQDKSKNKDFKQMQSDSSKISFTKDLTSSFVSNSNNNAFSIKIDASSIDEQLSSGDYQKVKEFVYYFQNLLVCKDHKNSFVQIDDNIVQINLEELLFNQKCQNSTCLEICKKQLKISSIYSFNKLMYHSLKIALNSVFSKNLKPDFSKLKFQLKVSQNLQNSEGESIYKAKHNDLVFLQGFFESYLDSNIYFSYVQRRYTIVHSYKFIVNDENQTCLTVFTLEKEVKDKIDLFQDVNLIGFLVIITNPFSQLNEFTIEINQINQIKENNTQDCLENQLKMIQEVRELQQQKSCFDSMVKNFFKNVLPQNFVFKGLLLLILVSNTSKLTDLNILFLCDNGLSQTDLLKQLQLFQKQNYKIVSEQENRANKQQRNTIIQKKVNAKNNCFMNSSSQPKKVYLNCHKQNSDVLRRNLKYKFHSVIMKGQIDKLSEYHQINMLFSNCCFSSYNQNLTISENCLPLGSSLLQELQYICRIRDCVDEDFIQKKINAQLNRKILSKRKLNDYNCDEYFQDSISSRINLQGECSYQDDNFYQNYFEFLKQVPTPQFNQNSSELVRQAFINFQVVNKFQENLHFLTQNPKIVPFIIELSKARAKIDFCEIVKEEHIQDVIDLLIEGFQEISQEAELVFQQDDEEQQLMQENNEEVTGRKIKRCGKQKQVMIYLNFLKERGSTFNRRELRQYFEECGIQITGCFDDFIDELNYNDYLKQITQTQFQLNLDKL</sequence>
<dbReference type="HOGENOM" id="CLU_359235_0_0_1"/>
<dbReference type="PANTHER" id="PTHR11630:SF66">
    <property type="entry name" value="DNA REPLICATION LICENSING FACTOR MCM4"/>
    <property type="match status" value="1"/>
</dbReference>
<proteinExistence type="inferred from homology"/>
<dbReference type="KEGG" id="tet:TTHERM_01207610"/>
<keyword evidence="2" id="KW-0235">DNA replication</keyword>
<dbReference type="GO" id="GO:0017116">
    <property type="term" value="F:single-stranded DNA helicase activity"/>
    <property type="evidence" value="ECO:0007669"/>
    <property type="project" value="TreeGrafter"/>
</dbReference>
<dbReference type="InParanoid" id="Q23YR0"/>
<evidence type="ECO:0000256" key="1">
    <source>
        <dbReference type="ARBA" id="ARBA00008010"/>
    </source>
</evidence>
<dbReference type="AlphaFoldDB" id="Q23YR0"/>
<dbReference type="PANTHER" id="PTHR11630">
    <property type="entry name" value="DNA REPLICATION LICENSING FACTOR MCM FAMILY MEMBER"/>
    <property type="match status" value="1"/>
</dbReference>
<dbReference type="GO" id="GO:0006260">
    <property type="term" value="P:DNA replication"/>
    <property type="evidence" value="ECO:0007669"/>
    <property type="project" value="UniProtKB-KW"/>
</dbReference>
<evidence type="ECO:0000256" key="2">
    <source>
        <dbReference type="ARBA" id="ARBA00022705"/>
    </source>
</evidence>
<evidence type="ECO:0000313" key="3">
    <source>
        <dbReference type="EMBL" id="EAS01662.2"/>
    </source>
</evidence>
<dbReference type="Gene3D" id="3.40.50.300">
    <property type="entry name" value="P-loop containing nucleotide triphosphate hydrolases"/>
    <property type="match status" value="1"/>
</dbReference>
<name>Q23YR0_TETTS</name>